<organism evidence="1 2">
    <name type="scientific">Halorubrum alkaliphilum</name>
    <dbReference type="NCBI Taxonomy" id="261290"/>
    <lineage>
        <taxon>Archaea</taxon>
        <taxon>Methanobacteriati</taxon>
        <taxon>Methanobacteriota</taxon>
        <taxon>Stenosarchaea group</taxon>
        <taxon>Halobacteria</taxon>
        <taxon>Halobacteriales</taxon>
        <taxon>Haloferacaceae</taxon>
        <taxon>Halorubrum</taxon>
    </lineage>
</organism>
<dbReference type="RefSeq" id="WP_321168646.1">
    <property type="nucleotide sequence ID" value="NZ_JAGGKQ010000009.1"/>
</dbReference>
<gene>
    <name evidence="1" type="ORF">J2751_001537</name>
</gene>
<dbReference type="SUPFAM" id="SSF47781">
    <property type="entry name" value="RuvA domain 2-like"/>
    <property type="match status" value="1"/>
</dbReference>
<name>A0A8T4GFM0_9EURY</name>
<dbReference type="EMBL" id="JAGGKQ010000009">
    <property type="protein sequence ID" value="MBP1922527.1"/>
    <property type="molecule type" value="Genomic_DNA"/>
</dbReference>
<protein>
    <submittedName>
        <fullName evidence="1">Uncharacterized protein</fullName>
    </submittedName>
</protein>
<sequence length="318" mass="34777">MFVEFVDTPVYEVVRKLGLHLTGPSNGAASGNLPLELDLIAVIIALLYPLDELVHFPINTACAHIEIRSSIRRPRRANFLSNCSDNNLVSAMAAPISHVDELDPFLALDLPSGWVRGLLEPLSGSFRSDDPLESALFKTLTGSKPDSAPTSNAVIFTYLAGYDPSIDRPMDGARQLSIKYVAERDAFGVNAAFDEDLAEAAVDARDWLERAMPRVEREMDHRRHFWMALSDIHGLGQQGISNLHEEYESLDSVAAATETELIEIPYVTADLAPEVVTAAEQFDGTVPTAPGDQAADCANDPLVIDISDIRPFSDLFEN</sequence>
<comment type="caution">
    <text evidence="1">The sequence shown here is derived from an EMBL/GenBank/DDBJ whole genome shotgun (WGS) entry which is preliminary data.</text>
</comment>
<dbReference type="InterPro" id="IPR010994">
    <property type="entry name" value="RuvA_2-like"/>
</dbReference>
<keyword evidence="2" id="KW-1185">Reference proteome</keyword>
<dbReference type="Gene3D" id="1.10.150.20">
    <property type="entry name" value="5' to 3' exonuclease, C-terminal subdomain"/>
    <property type="match status" value="1"/>
</dbReference>
<reference evidence="1" key="1">
    <citation type="submission" date="2021-03" db="EMBL/GenBank/DDBJ databases">
        <title>Genomic Encyclopedia of Type Strains, Phase IV (KMG-IV): sequencing the most valuable type-strain genomes for metagenomic binning, comparative biology and taxonomic classification.</title>
        <authorList>
            <person name="Goeker M."/>
        </authorList>
    </citation>
    <scope>NUCLEOTIDE SEQUENCE</scope>
    <source>
        <strain evidence="1">DSM 23564</strain>
    </source>
</reference>
<dbReference type="AlphaFoldDB" id="A0A8T4GFM0"/>
<evidence type="ECO:0000313" key="2">
    <source>
        <dbReference type="Proteomes" id="UP000823588"/>
    </source>
</evidence>
<proteinExistence type="predicted"/>
<dbReference type="Proteomes" id="UP000823588">
    <property type="component" value="Unassembled WGS sequence"/>
</dbReference>
<evidence type="ECO:0000313" key="1">
    <source>
        <dbReference type="EMBL" id="MBP1922527.1"/>
    </source>
</evidence>
<accession>A0A8T4GFM0</accession>